<sequence>MKIFKGMKGGKIGYKYTFVVKILMKTMKHCMLHRWRYIEFEFENKWEKKEVPQDVKEGQFVVVAVKCEEPKRFVVQLTCLTNPGFLRLLKNSGEEYGFKYDGAIAIPCEPHELQMILLEMKEKWEKVAIARVSKVVDDAEHFKQATLDKLANRVQIYTCRINEIPEASAKLLLSEVTTNGTCCMLGWYRAAVGAELPGYYHPAVGDELPSDTNMQ</sequence>
<comment type="caution">
    <text evidence="1">The sequence shown here is derived from an EMBL/GenBank/DDBJ whole genome shotgun (WGS) entry which is preliminary data.</text>
</comment>
<organism evidence="1 2">
    <name type="scientific">Smallanthus sonchifolius</name>
    <dbReference type="NCBI Taxonomy" id="185202"/>
    <lineage>
        <taxon>Eukaryota</taxon>
        <taxon>Viridiplantae</taxon>
        <taxon>Streptophyta</taxon>
        <taxon>Embryophyta</taxon>
        <taxon>Tracheophyta</taxon>
        <taxon>Spermatophyta</taxon>
        <taxon>Magnoliopsida</taxon>
        <taxon>eudicotyledons</taxon>
        <taxon>Gunneridae</taxon>
        <taxon>Pentapetalae</taxon>
        <taxon>asterids</taxon>
        <taxon>campanulids</taxon>
        <taxon>Asterales</taxon>
        <taxon>Asteraceae</taxon>
        <taxon>Asteroideae</taxon>
        <taxon>Heliantheae alliance</taxon>
        <taxon>Millerieae</taxon>
        <taxon>Smallanthus</taxon>
    </lineage>
</organism>
<reference evidence="2" key="1">
    <citation type="journal article" date="2022" name="Mol. Ecol. Resour.">
        <title>The genomes of chicory, endive, great burdock and yacon provide insights into Asteraceae palaeo-polyploidization history and plant inulin production.</title>
        <authorList>
            <person name="Fan W."/>
            <person name="Wang S."/>
            <person name="Wang H."/>
            <person name="Wang A."/>
            <person name="Jiang F."/>
            <person name="Liu H."/>
            <person name="Zhao H."/>
            <person name="Xu D."/>
            <person name="Zhang Y."/>
        </authorList>
    </citation>
    <scope>NUCLEOTIDE SEQUENCE [LARGE SCALE GENOMIC DNA]</scope>
    <source>
        <strain evidence="2">cv. Yunnan</strain>
    </source>
</reference>
<accession>A0ACB8Y124</accession>
<evidence type="ECO:0000313" key="1">
    <source>
        <dbReference type="EMBL" id="KAI3677148.1"/>
    </source>
</evidence>
<gene>
    <name evidence="1" type="ORF">L1987_86769</name>
</gene>
<proteinExistence type="predicted"/>
<protein>
    <submittedName>
        <fullName evidence="1">Uncharacterized protein</fullName>
    </submittedName>
</protein>
<evidence type="ECO:0000313" key="2">
    <source>
        <dbReference type="Proteomes" id="UP001056120"/>
    </source>
</evidence>
<dbReference type="Proteomes" id="UP001056120">
    <property type="component" value="Linkage Group LG29"/>
</dbReference>
<keyword evidence="2" id="KW-1185">Reference proteome</keyword>
<reference evidence="1 2" key="2">
    <citation type="journal article" date="2022" name="Mol. Ecol. Resour.">
        <title>The genomes of chicory, endive, great burdock and yacon provide insights into Asteraceae paleo-polyploidization history and plant inulin production.</title>
        <authorList>
            <person name="Fan W."/>
            <person name="Wang S."/>
            <person name="Wang H."/>
            <person name="Wang A."/>
            <person name="Jiang F."/>
            <person name="Liu H."/>
            <person name="Zhao H."/>
            <person name="Xu D."/>
            <person name="Zhang Y."/>
        </authorList>
    </citation>
    <scope>NUCLEOTIDE SEQUENCE [LARGE SCALE GENOMIC DNA]</scope>
    <source>
        <strain evidence="2">cv. Yunnan</strain>
        <tissue evidence="1">Leaves</tissue>
    </source>
</reference>
<name>A0ACB8Y124_9ASTR</name>
<dbReference type="EMBL" id="CM042046">
    <property type="protein sequence ID" value="KAI3677148.1"/>
    <property type="molecule type" value="Genomic_DNA"/>
</dbReference>